<feature type="compositionally biased region" description="Low complexity" evidence="3">
    <location>
        <begin position="66"/>
        <end position="80"/>
    </location>
</feature>
<dbReference type="GO" id="GO:0003729">
    <property type="term" value="F:mRNA binding"/>
    <property type="evidence" value="ECO:0007669"/>
    <property type="project" value="InterPro"/>
</dbReference>
<dbReference type="PANTHER" id="PTHR17408">
    <property type="entry name" value="HISTONE RNA HAIRPIN-BINDING PROTEIN"/>
    <property type="match status" value="1"/>
</dbReference>
<feature type="compositionally biased region" description="Gly residues" evidence="3">
    <location>
        <begin position="134"/>
        <end position="144"/>
    </location>
</feature>
<dbReference type="EMBL" id="JAECZO010000005">
    <property type="protein sequence ID" value="KAK7200358.1"/>
    <property type="molecule type" value="Genomic_DNA"/>
</dbReference>
<comment type="caution">
    <text evidence="5">The sequence shown here is derived from an EMBL/GenBank/DDBJ whole genome shotgun (WGS) entry which is preliminary data.</text>
</comment>
<keyword evidence="6" id="KW-1185">Reference proteome</keyword>
<feature type="region of interest" description="Disordered" evidence="3">
    <location>
        <begin position="1"/>
        <end position="174"/>
    </location>
</feature>
<name>A0AAW0F5C0_9TRYP</name>
<dbReference type="InterPro" id="IPR026502">
    <property type="entry name" value="SLBP1/SLBP2"/>
</dbReference>
<feature type="region of interest" description="Disordered" evidence="3">
    <location>
        <begin position="657"/>
        <end position="705"/>
    </location>
</feature>
<reference evidence="5 6" key="1">
    <citation type="journal article" date="2021" name="MBio">
        <title>A New Model Trypanosomatid, Novymonas esmeraldas: Genomic Perception of Its 'Candidatus Pandoraea novymonadis' Endosymbiont.</title>
        <authorList>
            <person name="Zakharova A."/>
            <person name="Saura A."/>
            <person name="Butenko A."/>
            <person name="Podesvova L."/>
            <person name="Warmusova S."/>
            <person name="Kostygov A.Y."/>
            <person name="Nenarokova A."/>
            <person name="Lukes J."/>
            <person name="Opperdoes F.R."/>
            <person name="Yurchenko V."/>
        </authorList>
    </citation>
    <scope>NUCLEOTIDE SEQUENCE [LARGE SCALE GENOMIC DNA]</scope>
    <source>
        <strain evidence="5 6">E262AT.01</strain>
    </source>
</reference>
<sequence>MQENFATPPRVPRSCGGGGVTGTRAASTPTASTPECLGILRQVSPSRSPAPRYPKDASSLLARHGSSTSQPPQQPSSTQSAQHRQQSLYTREPASTSPPLQQYHAPQRRRQPPVSSPSRDVRGRRSEGDHVGRASGGGSGGGGCAWRQRTASSANASNSPDEDRRRSQREKQIQYGYVTDGYTNMERLIAHDPLLRSGGLLPLSPPAIVKGSKRLWDLELRKWRRALHMFDSVFIDGEDDPATRATVLEEQRRQWVSEAFVEMPREVRLQIDLDTLRSVQHSAGVPRRIPVEEDLRCLLRSDDCYESVRSVVPQSVCSLTKGTDISPLEAGIKIHIAPSAGVLRRQQAQLEVQQRLTAAHQQQRQLQQKLVTAEETGHADAEAVSGATAAAEQSTGQPRAESSPSPRRPPLPQQQQQSPVTDATPSQQRYHVHRDKQPTRSGHSDSPPVRGAAMLASTTVHGNATSAPGLSASQPLPTSSSGSPAPLWGVSLVGAETGAGGGGDGGGGGGLLPLPPPLACLFSSSAPQLWMPGMAVPPAAPTMAAAPLLMTPCSHCGHCGGAPGPYASGAVVQSLAQGPYLTHNPVGMGGCDLMGGGVFGPVGGTVPLPTAVPSPLLWHMAAPPAPAGTGAADATALLYADMYGCCHPSVGWPDAPSMHTHTGGGVPGPAARVRDTRRRHGSRGADNNNNSGGGGGGGGRATSTPQTVPRFVARLSSSPSEQRLGDMVFSERQCHVDTQTTTTATTTVAAAMQPTHVTLASRDTAAEAVASEEKCTSALPVTPERALFGTASAAEAATVARAVAMIEGCDVSADDEVCQPALPWKQRPSTPVSESVEALLVAASASVDD</sequence>
<accession>A0AAW0F5C0</accession>
<dbReference type="InterPro" id="IPR038294">
    <property type="entry name" value="SLBP_RNA_bind_sf"/>
</dbReference>
<dbReference type="Pfam" id="PF15247">
    <property type="entry name" value="SLBP_RNA_bind"/>
    <property type="match status" value="1"/>
</dbReference>
<dbReference type="PANTHER" id="PTHR17408:SF12">
    <property type="entry name" value="HISTONE RNA HAIRPIN-BINDING PROTEIN RNA-BINDING DOMAIN-CONTAINING PROTEIN"/>
    <property type="match status" value="1"/>
</dbReference>
<evidence type="ECO:0000256" key="1">
    <source>
        <dbReference type="ARBA" id="ARBA00006151"/>
    </source>
</evidence>
<keyword evidence="2" id="KW-0694">RNA-binding</keyword>
<feature type="compositionally biased region" description="Polar residues" evidence="3">
    <location>
        <begin position="462"/>
        <end position="483"/>
    </location>
</feature>
<evidence type="ECO:0000313" key="6">
    <source>
        <dbReference type="Proteomes" id="UP001430356"/>
    </source>
</evidence>
<organism evidence="5 6">
    <name type="scientific">Novymonas esmeraldas</name>
    <dbReference type="NCBI Taxonomy" id="1808958"/>
    <lineage>
        <taxon>Eukaryota</taxon>
        <taxon>Discoba</taxon>
        <taxon>Euglenozoa</taxon>
        <taxon>Kinetoplastea</taxon>
        <taxon>Metakinetoplastina</taxon>
        <taxon>Trypanosomatida</taxon>
        <taxon>Trypanosomatidae</taxon>
        <taxon>Novymonas</taxon>
    </lineage>
</organism>
<dbReference type="GO" id="GO:0071207">
    <property type="term" value="F:histone pre-mRNA stem-loop binding"/>
    <property type="evidence" value="ECO:0007669"/>
    <property type="project" value="TreeGrafter"/>
</dbReference>
<dbReference type="Proteomes" id="UP001430356">
    <property type="component" value="Unassembled WGS sequence"/>
</dbReference>
<evidence type="ECO:0000256" key="2">
    <source>
        <dbReference type="ARBA" id="ARBA00022884"/>
    </source>
</evidence>
<comment type="similarity">
    <text evidence="1">Belongs to the SLBP family.</text>
</comment>
<feature type="region of interest" description="Disordered" evidence="3">
    <location>
        <begin position="462"/>
        <end position="489"/>
    </location>
</feature>
<feature type="compositionally biased region" description="Polar residues" evidence="3">
    <location>
        <begin position="81"/>
        <end position="100"/>
    </location>
</feature>
<feature type="region of interest" description="Disordered" evidence="3">
    <location>
        <begin position="368"/>
        <end position="450"/>
    </location>
</feature>
<protein>
    <submittedName>
        <fullName evidence="5">Histone RNA hairpin-binding protein RNA-binding domain containing protein</fullName>
    </submittedName>
</protein>
<dbReference type="InterPro" id="IPR029344">
    <property type="entry name" value="SLBP_RNA_bind"/>
</dbReference>
<dbReference type="GO" id="GO:0006398">
    <property type="term" value="P:mRNA 3'-end processing by stem-loop binding and cleavage"/>
    <property type="evidence" value="ECO:0007669"/>
    <property type="project" value="TreeGrafter"/>
</dbReference>
<feature type="compositionally biased region" description="Low complexity" evidence="3">
    <location>
        <begin position="382"/>
        <end position="405"/>
    </location>
</feature>
<feature type="compositionally biased region" description="Low complexity" evidence="3">
    <location>
        <begin position="25"/>
        <end position="34"/>
    </location>
</feature>
<feature type="compositionally biased region" description="Polar residues" evidence="3">
    <location>
        <begin position="420"/>
        <end position="429"/>
    </location>
</feature>
<feature type="compositionally biased region" description="Basic and acidic residues" evidence="3">
    <location>
        <begin position="119"/>
        <end position="132"/>
    </location>
</feature>
<evidence type="ECO:0000256" key="3">
    <source>
        <dbReference type="SAM" id="MobiDB-lite"/>
    </source>
</evidence>
<feature type="compositionally biased region" description="Polar residues" evidence="3">
    <location>
        <begin position="149"/>
        <end position="159"/>
    </location>
</feature>
<gene>
    <name evidence="5" type="ORF">NESM_000089800</name>
</gene>
<evidence type="ECO:0000259" key="4">
    <source>
        <dbReference type="Pfam" id="PF15247"/>
    </source>
</evidence>
<dbReference type="GO" id="GO:0005737">
    <property type="term" value="C:cytoplasm"/>
    <property type="evidence" value="ECO:0007669"/>
    <property type="project" value="TreeGrafter"/>
</dbReference>
<evidence type="ECO:0000313" key="5">
    <source>
        <dbReference type="EMBL" id="KAK7200358.1"/>
    </source>
</evidence>
<feature type="compositionally biased region" description="Gly residues" evidence="3">
    <location>
        <begin position="691"/>
        <end position="700"/>
    </location>
</feature>
<proteinExistence type="inferred from homology"/>
<feature type="compositionally biased region" description="Basic and acidic residues" evidence="3">
    <location>
        <begin position="161"/>
        <end position="172"/>
    </location>
</feature>
<dbReference type="GO" id="GO:0071204">
    <property type="term" value="C:histone pre-mRNA 3'end processing complex"/>
    <property type="evidence" value="ECO:0007669"/>
    <property type="project" value="TreeGrafter"/>
</dbReference>
<dbReference type="GO" id="GO:0051028">
    <property type="term" value="P:mRNA transport"/>
    <property type="evidence" value="ECO:0007669"/>
    <property type="project" value="TreeGrafter"/>
</dbReference>
<feature type="domain" description="Histone RNA hairpin-binding protein RNA-binding" evidence="4">
    <location>
        <begin position="162"/>
        <end position="231"/>
    </location>
</feature>
<dbReference type="Gene3D" id="1.10.8.1120">
    <property type="entry name" value="Histone RNA hairpin-binding protein RNA-binding domain"/>
    <property type="match status" value="1"/>
</dbReference>
<dbReference type="AlphaFoldDB" id="A0AAW0F5C0"/>